<name>A0ABU5VTL9_9BACT</name>
<keyword evidence="1" id="KW-0472">Membrane</keyword>
<protein>
    <submittedName>
        <fullName evidence="2">Uncharacterized protein</fullName>
    </submittedName>
</protein>
<evidence type="ECO:0000256" key="1">
    <source>
        <dbReference type="SAM" id="Phobius"/>
    </source>
</evidence>
<keyword evidence="1" id="KW-0812">Transmembrane</keyword>
<keyword evidence="3" id="KW-1185">Reference proteome</keyword>
<evidence type="ECO:0000313" key="2">
    <source>
        <dbReference type="EMBL" id="MEA9356398.1"/>
    </source>
</evidence>
<comment type="caution">
    <text evidence="2">The sequence shown here is derived from an EMBL/GenBank/DDBJ whole genome shotgun (WGS) entry which is preliminary data.</text>
</comment>
<dbReference type="EMBL" id="JAYGJQ010000001">
    <property type="protein sequence ID" value="MEA9356398.1"/>
    <property type="molecule type" value="Genomic_DNA"/>
</dbReference>
<accession>A0ABU5VTL9</accession>
<sequence>MELIEKHGKELADATYKLMSDPKNKSFLNSPDGIELKKHQELLTNYLAIKDHFEKCVKDKNAKRKLQDRILQSSFQGMSDLDASPCLPPNVAAFKSYEDFNNNVAKAMKKMVKPDFQNLLSKKIMANTAKSLLGFRQKFNPEFMSSGSLSSSELDGLINDVCVRKSQTPKAQMVYTDVCQKMDPLLKSELKKELIEFSKNQKASDKMSPEAAVSTLNASIDRLNNTLAKVEVKKDVGYIYDSANLSDEKAKKEFDNYINQYTQEVSRDAGALLLTSTMKDRSGSIKRFNSDETSKDKKSSQFQFTPHKKIKLEDVTKSIKEAEGKMMDQARDTLTIANQATLRKDIIKSDDDDISNLVRINPFAAGQVLLHQPQYAGLMCDSINKINKDDIDDANMDKYFMIGSAVIGGALVLTGVGAVAGAYLVTGSLTAGVAAGTAGASILGYSALAGSAVELVSLGYNSKRSLDHYKEMDQLESAYLTKNSDATALTEAKNALVDFKEARMLAGLSMASMGLNLVNVGSVFNILKSGKATATELNAATKILKYIGDTQVAARLKEIVTAIGISGAEKLDMFLLRLAQVGEKGRIKFLELLKDRRMTPDKYKEIIESSLLAAKNCSKV</sequence>
<proteinExistence type="predicted"/>
<dbReference type="RefSeq" id="WP_323576094.1">
    <property type="nucleotide sequence ID" value="NZ_JAYGJQ010000001.1"/>
</dbReference>
<evidence type="ECO:0000313" key="3">
    <source>
        <dbReference type="Proteomes" id="UP001302274"/>
    </source>
</evidence>
<feature type="transmembrane region" description="Helical" evidence="1">
    <location>
        <begin position="431"/>
        <end position="456"/>
    </location>
</feature>
<gene>
    <name evidence="2" type="ORF">SHI21_09300</name>
</gene>
<organism evidence="2 3">
    <name type="scientific">Bacteriovorax antarcticus</name>
    <dbReference type="NCBI Taxonomy" id="3088717"/>
    <lineage>
        <taxon>Bacteria</taxon>
        <taxon>Pseudomonadati</taxon>
        <taxon>Bdellovibrionota</taxon>
        <taxon>Bacteriovoracia</taxon>
        <taxon>Bacteriovoracales</taxon>
        <taxon>Bacteriovoracaceae</taxon>
        <taxon>Bacteriovorax</taxon>
    </lineage>
</organism>
<feature type="transmembrane region" description="Helical" evidence="1">
    <location>
        <begin position="399"/>
        <end position="425"/>
    </location>
</feature>
<dbReference type="Proteomes" id="UP001302274">
    <property type="component" value="Unassembled WGS sequence"/>
</dbReference>
<keyword evidence="1" id="KW-1133">Transmembrane helix</keyword>
<reference evidence="2 3" key="1">
    <citation type="submission" date="2023-11" db="EMBL/GenBank/DDBJ databases">
        <title>A Novel Polar Bacteriovorax (B. antarcticus) Isolated from the Biocrust in Antarctica.</title>
        <authorList>
            <person name="Mun W."/>
            <person name="Choi S.Y."/>
            <person name="Mitchell R.J."/>
        </authorList>
    </citation>
    <scope>NUCLEOTIDE SEQUENCE [LARGE SCALE GENOMIC DNA]</scope>
    <source>
        <strain evidence="2 3">PP10</strain>
    </source>
</reference>